<dbReference type="SUPFAM" id="SSF55103">
    <property type="entry name" value="FAD-linked oxidases, C-terminal domain"/>
    <property type="match status" value="1"/>
</dbReference>
<dbReference type="Gene3D" id="3.30.465.10">
    <property type="match status" value="1"/>
</dbReference>
<dbReference type="RefSeq" id="WP_099142106.1">
    <property type="nucleotide sequence ID" value="NZ_CAWNOR010000035.1"/>
</dbReference>
<evidence type="ECO:0000313" key="5">
    <source>
        <dbReference type="Proteomes" id="UP000221101"/>
    </source>
</evidence>
<keyword evidence="5" id="KW-1185">Reference proteome</keyword>
<dbReference type="InterPro" id="IPR010031">
    <property type="entry name" value="FAD_lactone_oxidase-like"/>
</dbReference>
<dbReference type="Pfam" id="PF01565">
    <property type="entry name" value="FAD_binding_4"/>
    <property type="match status" value="1"/>
</dbReference>
<dbReference type="PROSITE" id="PS51387">
    <property type="entry name" value="FAD_PCMH"/>
    <property type="match status" value="1"/>
</dbReference>
<dbReference type="GO" id="GO:0016899">
    <property type="term" value="F:oxidoreductase activity, acting on the CH-OH group of donors, oxygen as acceptor"/>
    <property type="evidence" value="ECO:0007669"/>
    <property type="project" value="InterPro"/>
</dbReference>
<feature type="domain" description="FAD-binding PCMH-type" evidence="3">
    <location>
        <begin position="44"/>
        <end position="239"/>
    </location>
</feature>
<dbReference type="InterPro" id="IPR016164">
    <property type="entry name" value="FAD-linked_Oxase-like_C"/>
</dbReference>
<dbReference type="Pfam" id="PF09129">
    <property type="entry name" value="Chol_subst-bind"/>
    <property type="match status" value="1"/>
</dbReference>
<organism evidence="4 5">
    <name type="scientific">Xenorhabdus kozodoii</name>
    <dbReference type="NCBI Taxonomy" id="351676"/>
    <lineage>
        <taxon>Bacteria</taxon>
        <taxon>Pseudomonadati</taxon>
        <taxon>Pseudomonadota</taxon>
        <taxon>Gammaproteobacteria</taxon>
        <taxon>Enterobacterales</taxon>
        <taxon>Morganellaceae</taxon>
        <taxon>Xenorhabdus</taxon>
    </lineage>
</organism>
<reference evidence="4 5" key="1">
    <citation type="journal article" date="2017" name="Nat. Microbiol.">
        <title>Natural product diversity associated with the nematode symbionts Photorhabdus and Xenorhabdus.</title>
        <authorList>
            <person name="Tobias N.J."/>
            <person name="Wolff H."/>
            <person name="Djahanschiri B."/>
            <person name="Grundmann F."/>
            <person name="Kronenwerth M."/>
            <person name="Shi Y.M."/>
            <person name="Simonyi S."/>
            <person name="Grun P."/>
            <person name="Shapiro-Ilan D."/>
            <person name="Pidot S.J."/>
            <person name="Stinear T.P."/>
            <person name="Ebersberger I."/>
            <person name="Bode H.B."/>
        </authorList>
    </citation>
    <scope>NUCLEOTIDE SEQUENCE [LARGE SCALE GENOMIC DNA]</scope>
    <source>
        <strain evidence="4 5">DSM 17907</strain>
    </source>
</reference>
<dbReference type="PANTHER" id="PTHR43762">
    <property type="entry name" value="L-GULONOLACTONE OXIDASE"/>
    <property type="match status" value="1"/>
</dbReference>
<dbReference type="AlphaFoldDB" id="A0A2D0LC92"/>
<accession>A0A2D0LC92</accession>
<dbReference type="InterPro" id="IPR016166">
    <property type="entry name" value="FAD-bd_PCMH"/>
</dbReference>
<evidence type="ECO:0000256" key="1">
    <source>
        <dbReference type="ARBA" id="ARBA00022630"/>
    </source>
</evidence>
<evidence type="ECO:0000313" key="4">
    <source>
        <dbReference type="EMBL" id="PHM73215.1"/>
    </source>
</evidence>
<dbReference type="OrthoDB" id="1489106at2"/>
<name>A0A2D0LC92_9GAMM</name>
<dbReference type="InterPro" id="IPR016171">
    <property type="entry name" value="Vanillyl_alc_oxidase_C-sub2"/>
</dbReference>
<keyword evidence="2" id="KW-0274">FAD</keyword>
<comment type="caution">
    <text evidence="4">The sequence shown here is derived from an EMBL/GenBank/DDBJ whole genome shotgun (WGS) entry which is preliminary data.</text>
</comment>
<dbReference type="InterPro" id="IPR016170">
    <property type="entry name" value="Cytok_DH_C_sf"/>
</dbReference>
<dbReference type="Gene3D" id="3.40.462.10">
    <property type="entry name" value="FAD-linked oxidases, C-terminal domain"/>
    <property type="match status" value="1"/>
</dbReference>
<dbReference type="PANTHER" id="PTHR43762:SF1">
    <property type="entry name" value="D-ARABINONO-1,4-LACTONE OXIDASE"/>
    <property type="match status" value="1"/>
</dbReference>
<dbReference type="InterPro" id="IPR016169">
    <property type="entry name" value="FAD-bd_PCMH_sub2"/>
</dbReference>
<dbReference type="GO" id="GO:0071949">
    <property type="term" value="F:FAD binding"/>
    <property type="evidence" value="ECO:0007669"/>
    <property type="project" value="InterPro"/>
</dbReference>
<proteinExistence type="predicted"/>
<dbReference type="SUPFAM" id="SSF56176">
    <property type="entry name" value="FAD-binding/transporter-associated domain-like"/>
    <property type="match status" value="1"/>
</dbReference>
<keyword evidence="1" id="KW-0285">Flavoprotein</keyword>
<dbReference type="EMBL" id="NJCX01000013">
    <property type="protein sequence ID" value="PHM73215.1"/>
    <property type="molecule type" value="Genomic_DNA"/>
</dbReference>
<dbReference type="Gene3D" id="1.10.45.10">
    <property type="entry name" value="Vanillyl-alcohol Oxidase, Chain A, domain 4"/>
    <property type="match status" value="1"/>
</dbReference>
<dbReference type="Proteomes" id="UP000221101">
    <property type="component" value="Unassembled WGS sequence"/>
</dbReference>
<sequence>MNTAEPDKKDNIIFSQNTTTNQADGLLNFPNDIEWEYRYFNNWSHEIKVAQVPCCIPNSIEQVLAVVNWAWKQNYKVRAIGQSHNWSPLILTPKTDVPKNIMLMDLQPHFTQIDIEQSSPVSIVKAQTGVLMEALMTQMEEHGLGFTATPAPGDLTLGGVLAIGAHGTATKTLDEENEVGHTYGSLSNSILSLSAVVWDETNQQYVLKVFKRTEPDCAPLLTHLGSALILDVQLQAGKNQRLRCQSFTEIPADELFSFSQDQEINKQTISHFLDKSGRVEVILFPFTREPWLKVWSLAPEKPDTSVEVSTPYNYPFSDNIPDTVSNILDAFINVFPALTPELGKLQYSYVNAQLSFGGKDLWGWSKNLLLYVKPTTLRVTANGYAVLTRRTDIQRVLSVFYTQWKTLLGEYAVDGKYPINGPIEVRVTGLDTPSEVVSEDAVTPSLSPLRPRPDKPEWDTAIWLDVLTFPETEHATDFLRKFEQGLFQAFNGTYASVRVEWSKGWAYSENAAWEDENILTKLIPASFTDGQPADNNWISAISLLNKYDPHRIFRSPLLDKLFSV</sequence>
<evidence type="ECO:0000256" key="2">
    <source>
        <dbReference type="ARBA" id="ARBA00022827"/>
    </source>
</evidence>
<protein>
    <submittedName>
        <fullName evidence="4">FAD-linked oxidase</fullName>
    </submittedName>
</protein>
<dbReference type="InterPro" id="IPR036318">
    <property type="entry name" value="FAD-bd_PCMH-like_sf"/>
</dbReference>
<dbReference type="InterPro" id="IPR015213">
    <property type="entry name" value="Cholesterol_OX_subst-bd"/>
</dbReference>
<gene>
    <name evidence="4" type="ORF">Xkoz_02103</name>
</gene>
<evidence type="ECO:0000259" key="3">
    <source>
        <dbReference type="PROSITE" id="PS51387"/>
    </source>
</evidence>
<dbReference type="InterPro" id="IPR016167">
    <property type="entry name" value="FAD-bd_PCMH_sub1"/>
</dbReference>
<dbReference type="Gene3D" id="3.30.43.10">
    <property type="entry name" value="Uridine Diphospho-n-acetylenolpyruvylglucosamine Reductase, domain 2"/>
    <property type="match status" value="1"/>
</dbReference>
<dbReference type="InterPro" id="IPR006094">
    <property type="entry name" value="Oxid_FAD_bind_N"/>
</dbReference>